<reference evidence="13" key="1">
    <citation type="submission" date="2012-01" db="EMBL/GenBank/DDBJ databases">
        <authorList>
            <person name="Walter R."/>
            <person name="Schartl M."/>
            <person name="Warren W."/>
        </authorList>
    </citation>
    <scope>NUCLEOTIDE SEQUENCE [LARGE SCALE GENOMIC DNA]</scope>
    <source>
        <strain evidence="13">JP 163 A</strain>
    </source>
</reference>
<evidence type="ECO:0000256" key="7">
    <source>
        <dbReference type="ARBA" id="ARBA00022884"/>
    </source>
</evidence>
<evidence type="ECO:0000256" key="5">
    <source>
        <dbReference type="ARBA" id="ARBA00022833"/>
    </source>
</evidence>
<dbReference type="STRING" id="8083.ENSXMAP00000020204"/>
<reference evidence="13" key="2">
    <citation type="journal article" date="2013" name="Nat. Genet.">
        <title>The genome of the platyfish, Xiphophorus maculatus, provides insights into evolutionary adaptation and several complex traits.</title>
        <authorList>
            <person name="Schartl M."/>
            <person name="Walter R.B."/>
            <person name="Shen Y."/>
            <person name="Garcia T."/>
            <person name="Catchen J."/>
            <person name="Amores A."/>
            <person name="Braasch I."/>
            <person name="Chalopin D."/>
            <person name="Volff J.N."/>
            <person name="Lesch K.P."/>
            <person name="Bisazza A."/>
            <person name="Minx P."/>
            <person name="Hillier L."/>
            <person name="Wilson R.K."/>
            <person name="Fuerstenberg S."/>
            <person name="Boore J."/>
            <person name="Searle S."/>
            <person name="Postlethwait J.H."/>
            <person name="Warren W.C."/>
        </authorList>
    </citation>
    <scope>NUCLEOTIDE SEQUENCE [LARGE SCALE GENOMIC DNA]</scope>
    <source>
        <strain evidence="13">JP 163 A</strain>
    </source>
</reference>
<sequence length="205" mass="23584">MTTKQTRVDFQSFDMWHDYMNLNTLLVRNRQPMELGDTHEPRKEPVQQTRNIQASLDGKKWKTSSETRSVSSSSLSDTSSCSRTSEDLCRFCRQNGESPRVYRSHALRSDDGKVTCPILWSYTCPICGASGDHAHTRRYCPQREKRMEAEAETELQVFKFWLIPLGALHLLILFTPATWWTSEGANKCNCSRPQWESTTMGDLLP</sequence>
<reference evidence="12" key="3">
    <citation type="submission" date="2025-08" db="UniProtKB">
        <authorList>
            <consortium name="Ensembl"/>
        </authorList>
    </citation>
    <scope>IDENTIFICATION</scope>
    <source>
        <strain evidence="12">JP 163 A</strain>
    </source>
</reference>
<organism evidence="12 13">
    <name type="scientific">Xiphophorus maculatus</name>
    <name type="common">Southern platyfish</name>
    <name type="synonym">Platypoecilus maculatus</name>
    <dbReference type="NCBI Taxonomy" id="8083"/>
    <lineage>
        <taxon>Eukaryota</taxon>
        <taxon>Metazoa</taxon>
        <taxon>Chordata</taxon>
        <taxon>Craniata</taxon>
        <taxon>Vertebrata</taxon>
        <taxon>Euteleostomi</taxon>
        <taxon>Actinopterygii</taxon>
        <taxon>Neopterygii</taxon>
        <taxon>Teleostei</taxon>
        <taxon>Neoteleostei</taxon>
        <taxon>Acanthomorphata</taxon>
        <taxon>Ovalentaria</taxon>
        <taxon>Atherinomorphae</taxon>
        <taxon>Cyprinodontiformes</taxon>
        <taxon>Poeciliidae</taxon>
        <taxon>Poeciliinae</taxon>
        <taxon>Xiphophorus</taxon>
    </lineage>
</organism>
<name>M4B0F9_XIPMA</name>
<dbReference type="InParanoid" id="M4B0F9"/>
<feature type="domain" description="Nanos-type" evidence="11">
    <location>
        <begin position="88"/>
        <end position="142"/>
    </location>
</feature>
<keyword evidence="10" id="KW-0472">Membrane</keyword>
<feature type="region of interest" description="Disordered" evidence="9">
    <location>
        <begin position="35"/>
        <end position="82"/>
    </location>
</feature>
<evidence type="ECO:0000256" key="6">
    <source>
        <dbReference type="ARBA" id="ARBA00022845"/>
    </source>
</evidence>
<comment type="subcellular location">
    <subcellularLocation>
        <location evidence="1">Cytoplasm</location>
    </subcellularLocation>
</comment>
<feature type="compositionally biased region" description="Basic and acidic residues" evidence="9">
    <location>
        <begin position="36"/>
        <end position="45"/>
    </location>
</feature>
<comment type="similarity">
    <text evidence="8">Belongs to the nanos family.</text>
</comment>
<evidence type="ECO:0000256" key="1">
    <source>
        <dbReference type="ARBA" id="ARBA00004496"/>
    </source>
</evidence>
<dbReference type="InterPro" id="IPR038129">
    <property type="entry name" value="Nanos_sf"/>
</dbReference>
<dbReference type="AlphaFoldDB" id="M4B0F9"/>
<dbReference type="PANTHER" id="PTHR12887">
    <property type="entry name" value="NANOS PROTEIN"/>
    <property type="match status" value="1"/>
</dbReference>
<feature type="transmembrane region" description="Helical" evidence="10">
    <location>
        <begin position="160"/>
        <end position="180"/>
    </location>
</feature>
<accession>M4B0F9</accession>
<dbReference type="InterPro" id="IPR008705">
    <property type="entry name" value="Nanos/Xcar2"/>
</dbReference>
<dbReference type="Pfam" id="PF05741">
    <property type="entry name" value="zf-nanos"/>
    <property type="match status" value="1"/>
</dbReference>
<reference evidence="12" key="4">
    <citation type="submission" date="2025-09" db="UniProtKB">
        <authorList>
            <consortium name="Ensembl"/>
        </authorList>
    </citation>
    <scope>IDENTIFICATION</scope>
    <source>
        <strain evidence="12">JP 163 A</strain>
    </source>
</reference>
<dbReference type="GeneTree" id="ENSGT00950000183135"/>
<keyword evidence="3" id="KW-0479">Metal-binding</keyword>
<dbReference type="OMA" id="WRDYFNL"/>
<keyword evidence="10" id="KW-1133">Transmembrane helix</keyword>
<evidence type="ECO:0000256" key="10">
    <source>
        <dbReference type="SAM" id="Phobius"/>
    </source>
</evidence>
<dbReference type="Ensembl" id="ENSXMAT00000020232.2">
    <property type="protein sequence ID" value="ENSXMAP00000020204.2"/>
    <property type="gene ID" value="ENSXMAG00000020157.2"/>
</dbReference>
<dbReference type="GO" id="GO:0006417">
    <property type="term" value="P:regulation of translation"/>
    <property type="evidence" value="ECO:0007669"/>
    <property type="project" value="UniProtKB-UniRule"/>
</dbReference>
<evidence type="ECO:0000259" key="11">
    <source>
        <dbReference type="PROSITE" id="PS51522"/>
    </source>
</evidence>
<keyword evidence="13" id="KW-1185">Reference proteome</keyword>
<keyword evidence="4 8" id="KW-0863">Zinc-finger</keyword>
<dbReference type="PROSITE" id="PS51522">
    <property type="entry name" value="ZF_NANOS"/>
    <property type="match status" value="1"/>
</dbReference>
<keyword evidence="10" id="KW-0812">Transmembrane</keyword>
<dbReference type="GO" id="GO:0008270">
    <property type="term" value="F:zinc ion binding"/>
    <property type="evidence" value="ECO:0007669"/>
    <property type="project" value="UniProtKB-KW"/>
</dbReference>
<dbReference type="HOGENOM" id="CLU_094055_1_1_1"/>
<evidence type="ECO:0000313" key="12">
    <source>
        <dbReference type="Ensembl" id="ENSXMAP00000020204.2"/>
    </source>
</evidence>
<dbReference type="Gene3D" id="4.10.60.30">
    <property type="entry name" value="Nanos, RNA-binding domain"/>
    <property type="match status" value="1"/>
</dbReference>
<dbReference type="eggNOG" id="KOG4602">
    <property type="taxonomic scope" value="Eukaryota"/>
</dbReference>
<keyword evidence="6 8" id="KW-0810">Translation regulation</keyword>
<dbReference type="InterPro" id="IPR024161">
    <property type="entry name" value="Znf_nanos-typ"/>
</dbReference>
<dbReference type="Proteomes" id="UP000002852">
    <property type="component" value="Unassembled WGS sequence"/>
</dbReference>
<dbReference type="GO" id="GO:0005737">
    <property type="term" value="C:cytoplasm"/>
    <property type="evidence" value="ECO:0007669"/>
    <property type="project" value="UniProtKB-SubCell"/>
</dbReference>
<keyword evidence="7 8" id="KW-0694">RNA-binding</keyword>
<evidence type="ECO:0000313" key="13">
    <source>
        <dbReference type="Proteomes" id="UP000002852"/>
    </source>
</evidence>
<feature type="compositionally biased region" description="Low complexity" evidence="9">
    <location>
        <begin position="66"/>
        <end position="82"/>
    </location>
</feature>
<dbReference type="GO" id="GO:0003723">
    <property type="term" value="F:RNA binding"/>
    <property type="evidence" value="ECO:0007669"/>
    <property type="project" value="UniProtKB-UniRule"/>
</dbReference>
<evidence type="ECO:0000256" key="8">
    <source>
        <dbReference type="PROSITE-ProRule" id="PRU00855"/>
    </source>
</evidence>
<keyword evidence="5" id="KW-0862">Zinc</keyword>
<evidence type="ECO:0000256" key="3">
    <source>
        <dbReference type="ARBA" id="ARBA00022723"/>
    </source>
</evidence>
<evidence type="ECO:0000256" key="9">
    <source>
        <dbReference type="SAM" id="MobiDB-lite"/>
    </source>
</evidence>
<evidence type="ECO:0000256" key="2">
    <source>
        <dbReference type="ARBA" id="ARBA00022490"/>
    </source>
</evidence>
<proteinExistence type="inferred from homology"/>
<keyword evidence="2" id="KW-0963">Cytoplasm</keyword>
<protein>
    <recommendedName>
        <fullName evidence="11">Nanos-type domain-containing protein</fullName>
    </recommendedName>
</protein>
<evidence type="ECO:0000256" key="4">
    <source>
        <dbReference type="ARBA" id="ARBA00022771"/>
    </source>
</evidence>